<dbReference type="InterPro" id="IPR011006">
    <property type="entry name" value="CheY-like_superfamily"/>
</dbReference>
<dbReference type="PROSITE" id="PS50110">
    <property type="entry name" value="RESPONSE_REGULATORY"/>
    <property type="match status" value="1"/>
</dbReference>
<dbReference type="RefSeq" id="WP_310403339.1">
    <property type="nucleotide sequence ID" value="NZ_JAVDWW010000005.1"/>
</dbReference>
<dbReference type="CDD" id="cd17535">
    <property type="entry name" value="REC_NarL-like"/>
    <property type="match status" value="1"/>
</dbReference>
<dbReference type="GO" id="GO:0003677">
    <property type="term" value="F:DNA binding"/>
    <property type="evidence" value="ECO:0007669"/>
    <property type="project" value="UniProtKB-KW"/>
</dbReference>
<sequence>MSERREPLRVLVVDDQQVMREGLVALLGLVDEVSVVGAAANGEQALRAVAETDPDVVLMDLRMPVMDGVEATRRIAADHPGTAVLVLTTYADDASIVSALRAGARGYLTKDAGRVEIVAALRAAAAGQSTFDATVSQRLVDALIGDPPRAEAVSAPPAPNPTAPNPDGLTAREAEVVALITRGLSNAEIAAHLFVSPATVKTHINNAFAKIGARNRADAVRYGYRHGLADPTAE</sequence>
<keyword evidence="3 9" id="KW-0238">DNA-binding</keyword>
<evidence type="ECO:0000313" key="10">
    <source>
        <dbReference type="Proteomes" id="UP001251217"/>
    </source>
</evidence>
<reference evidence="9 10" key="1">
    <citation type="submission" date="2023-07" db="EMBL/GenBank/DDBJ databases">
        <title>Sorghum-associated microbial communities from plants grown in Nebraska, USA.</title>
        <authorList>
            <person name="Schachtman D."/>
        </authorList>
    </citation>
    <scope>NUCLEOTIDE SEQUENCE [LARGE SCALE GENOMIC DNA]</scope>
    <source>
        <strain evidence="9 10">4272</strain>
    </source>
</reference>
<evidence type="ECO:0000256" key="3">
    <source>
        <dbReference type="ARBA" id="ARBA00023125"/>
    </source>
</evidence>
<dbReference type="PANTHER" id="PTHR43214">
    <property type="entry name" value="TWO-COMPONENT RESPONSE REGULATOR"/>
    <property type="match status" value="1"/>
</dbReference>
<keyword evidence="2" id="KW-0805">Transcription regulation</keyword>
<dbReference type="PROSITE" id="PS00622">
    <property type="entry name" value="HTH_LUXR_1"/>
    <property type="match status" value="1"/>
</dbReference>
<dbReference type="SMART" id="SM00421">
    <property type="entry name" value="HTH_LUXR"/>
    <property type="match status" value="1"/>
</dbReference>
<dbReference type="Gene3D" id="3.40.50.2300">
    <property type="match status" value="1"/>
</dbReference>
<accession>A0ABU1XH65</accession>
<gene>
    <name evidence="9" type="ORF">J2W56_003637</name>
</gene>
<proteinExistence type="predicted"/>
<keyword evidence="1 5" id="KW-0597">Phosphoprotein</keyword>
<evidence type="ECO:0000256" key="2">
    <source>
        <dbReference type="ARBA" id="ARBA00023015"/>
    </source>
</evidence>
<dbReference type="SMART" id="SM00448">
    <property type="entry name" value="REC"/>
    <property type="match status" value="1"/>
</dbReference>
<comment type="caution">
    <text evidence="9">The sequence shown here is derived from an EMBL/GenBank/DDBJ whole genome shotgun (WGS) entry which is preliminary data.</text>
</comment>
<dbReference type="InterPro" id="IPR058245">
    <property type="entry name" value="NreC/VraR/RcsB-like_REC"/>
</dbReference>
<evidence type="ECO:0000259" key="7">
    <source>
        <dbReference type="PROSITE" id="PS50043"/>
    </source>
</evidence>
<feature type="region of interest" description="Disordered" evidence="6">
    <location>
        <begin position="148"/>
        <end position="168"/>
    </location>
</feature>
<name>A0ABU1XH65_9NOCA</name>
<evidence type="ECO:0000313" key="9">
    <source>
        <dbReference type="EMBL" id="MDR7169893.1"/>
    </source>
</evidence>
<dbReference type="Pfam" id="PF00072">
    <property type="entry name" value="Response_reg"/>
    <property type="match status" value="1"/>
</dbReference>
<dbReference type="SUPFAM" id="SSF46894">
    <property type="entry name" value="C-terminal effector domain of the bipartite response regulators"/>
    <property type="match status" value="1"/>
</dbReference>
<evidence type="ECO:0000256" key="6">
    <source>
        <dbReference type="SAM" id="MobiDB-lite"/>
    </source>
</evidence>
<dbReference type="InterPro" id="IPR016032">
    <property type="entry name" value="Sig_transdc_resp-reg_C-effctor"/>
</dbReference>
<evidence type="ECO:0000256" key="1">
    <source>
        <dbReference type="ARBA" id="ARBA00022553"/>
    </source>
</evidence>
<dbReference type="SUPFAM" id="SSF52172">
    <property type="entry name" value="CheY-like"/>
    <property type="match status" value="1"/>
</dbReference>
<feature type="domain" description="HTH luxR-type" evidence="7">
    <location>
        <begin position="162"/>
        <end position="227"/>
    </location>
</feature>
<feature type="domain" description="Response regulatory" evidence="8">
    <location>
        <begin position="9"/>
        <end position="125"/>
    </location>
</feature>
<dbReference type="Proteomes" id="UP001251217">
    <property type="component" value="Unassembled WGS sequence"/>
</dbReference>
<keyword evidence="10" id="KW-1185">Reference proteome</keyword>
<dbReference type="InterPro" id="IPR000792">
    <property type="entry name" value="Tscrpt_reg_LuxR_C"/>
</dbReference>
<keyword evidence="4" id="KW-0804">Transcription</keyword>
<evidence type="ECO:0000256" key="5">
    <source>
        <dbReference type="PROSITE-ProRule" id="PRU00169"/>
    </source>
</evidence>
<dbReference type="CDD" id="cd06170">
    <property type="entry name" value="LuxR_C_like"/>
    <property type="match status" value="1"/>
</dbReference>
<dbReference type="Pfam" id="PF00196">
    <property type="entry name" value="GerE"/>
    <property type="match status" value="1"/>
</dbReference>
<dbReference type="InterPro" id="IPR039420">
    <property type="entry name" value="WalR-like"/>
</dbReference>
<dbReference type="EMBL" id="JAVDWW010000005">
    <property type="protein sequence ID" value="MDR7169893.1"/>
    <property type="molecule type" value="Genomic_DNA"/>
</dbReference>
<organism evidence="9 10">
    <name type="scientific">Nocardia kruczakiae</name>
    <dbReference type="NCBI Taxonomy" id="261477"/>
    <lineage>
        <taxon>Bacteria</taxon>
        <taxon>Bacillati</taxon>
        <taxon>Actinomycetota</taxon>
        <taxon>Actinomycetes</taxon>
        <taxon>Mycobacteriales</taxon>
        <taxon>Nocardiaceae</taxon>
        <taxon>Nocardia</taxon>
    </lineage>
</organism>
<feature type="modified residue" description="4-aspartylphosphate" evidence="5">
    <location>
        <position position="60"/>
    </location>
</feature>
<dbReference type="PANTHER" id="PTHR43214:SF24">
    <property type="entry name" value="TRANSCRIPTIONAL REGULATORY PROTEIN NARL-RELATED"/>
    <property type="match status" value="1"/>
</dbReference>
<dbReference type="PRINTS" id="PR00038">
    <property type="entry name" value="HTHLUXR"/>
</dbReference>
<evidence type="ECO:0000256" key="4">
    <source>
        <dbReference type="ARBA" id="ARBA00023163"/>
    </source>
</evidence>
<evidence type="ECO:0000259" key="8">
    <source>
        <dbReference type="PROSITE" id="PS50110"/>
    </source>
</evidence>
<dbReference type="PROSITE" id="PS50043">
    <property type="entry name" value="HTH_LUXR_2"/>
    <property type="match status" value="1"/>
</dbReference>
<protein>
    <submittedName>
        <fullName evidence="9">DNA-binding NarL/FixJ family response regulator</fullName>
    </submittedName>
</protein>
<dbReference type="InterPro" id="IPR001789">
    <property type="entry name" value="Sig_transdc_resp-reg_receiver"/>
</dbReference>